<comment type="similarity">
    <text evidence="2">Belongs to the ferric reductase (FRE) family.</text>
</comment>
<dbReference type="InterPro" id="IPR039261">
    <property type="entry name" value="FNR_nucleotide-bd"/>
</dbReference>
<dbReference type="AlphaFoldDB" id="A0A8H3Z3G3"/>
<keyword evidence="5" id="KW-0249">Electron transport</keyword>
<evidence type="ECO:0000256" key="7">
    <source>
        <dbReference type="ARBA" id="ARBA00023002"/>
    </source>
</evidence>
<feature type="transmembrane region" description="Helical" evidence="11">
    <location>
        <begin position="672"/>
        <end position="692"/>
    </location>
</feature>
<dbReference type="Pfam" id="PF08030">
    <property type="entry name" value="NAD_binding_6"/>
    <property type="match status" value="1"/>
</dbReference>
<dbReference type="GO" id="GO:0006826">
    <property type="term" value="P:iron ion transport"/>
    <property type="evidence" value="ECO:0007669"/>
    <property type="project" value="TreeGrafter"/>
</dbReference>
<dbReference type="GO" id="GO:0006879">
    <property type="term" value="P:intracellular iron ion homeostasis"/>
    <property type="evidence" value="ECO:0007669"/>
    <property type="project" value="TreeGrafter"/>
</dbReference>
<evidence type="ECO:0000256" key="9">
    <source>
        <dbReference type="ARBA" id="ARBA00023136"/>
    </source>
</evidence>
<evidence type="ECO:0000256" key="8">
    <source>
        <dbReference type="ARBA" id="ARBA00023065"/>
    </source>
</evidence>
<dbReference type="PANTHER" id="PTHR32361">
    <property type="entry name" value="FERRIC/CUPRIC REDUCTASE TRANSMEMBRANE COMPONENT"/>
    <property type="match status" value="1"/>
</dbReference>
<evidence type="ECO:0000256" key="6">
    <source>
        <dbReference type="ARBA" id="ARBA00022989"/>
    </source>
</evidence>
<evidence type="ECO:0000256" key="10">
    <source>
        <dbReference type="SAM" id="MobiDB-lite"/>
    </source>
</evidence>
<evidence type="ECO:0000256" key="3">
    <source>
        <dbReference type="ARBA" id="ARBA00022448"/>
    </source>
</evidence>
<dbReference type="Gene3D" id="3.30.40.10">
    <property type="entry name" value="Zinc/RING finger domain, C3HC4 (zinc finger)"/>
    <property type="match status" value="1"/>
</dbReference>
<gene>
    <name evidence="13" type="ORF">BLS_003532</name>
</gene>
<evidence type="ECO:0000313" key="13">
    <source>
        <dbReference type="EMBL" id="KAE9983874.1"/>
    </source>
</evidence>
<dbReference type="InterPro" id="IPR051410">
    <property type="entry name" value="Ferric/Cupric_Reductase"/>
</dbReference>
<dbReference type="GO" id="GO:0000293">
    <property type="term" value="F:ferric-chelate reductase activity"/>
    <property type="evidence" value="ECO:0007669"/>
    <property type="project" value="UniProtKB-ARBA"/>
</dbReference>
<dbReference type="InterPro" id="IPR013121">
    <property type="entry name" value="Fe_red_NAD-bd_6"/>
</dbReference>
<evidence type="ECO:0000256" key="1">
    <source>
        <dbReference type="ARBA" id="ARBA00004141"/>
    </source>
</evidence>
<feature type="transmembrane region" description="Helical" evidence="11">
    <location>
        <begin position="574"/>
        <end position="599"/>
    </location>
</feature>
<keyword evidence="8" id="KW-0406">Ion transport</keyword>
<feature type="domain" description="FAD-binding FR-type" evidence="12">
    <location>
        <begin position="689"/>
        <end position="813"/>
    </location>
</feature>
<feature type="region of interest" description="Disordered" evidence="10">
    <location>
        <begin position="1"/>
        <end position="43"/>
    </location>
</feature>
<dbReference type="GO" id="GO:0005886">
    <property type="term" value="C:plasma membrane"/>
    <property type="evidence" value="ECO:0007669"/>
    <property type="project" value="TreeGrafter"/>
</dbReference>
<evidence type="ECO:0000256" key="2">
    <source>
        <dbReference type="ARBA" id="ARBA00006278"/>
    </source>
</evidence>
<dbReference type="InterPro" id="IPR013130">
    <property type="entry name" value="Fe3_Rdtase_TM_dom"/>
</dbReference>
<dbReference type="Pfam" id="PF01794">
    <property type="entry name" value="Ferric_reduct"/>
    <property type="match status" value="1"/>
</dbReference>
<feature type="transmembrane region" description="Helical" evidence="11">
    <location>
        <begin position="436"/>
        <end position="458"/>
    </location>
</feature>
<dbReference type="PANTHER" id="PTHR32361:SF23">
    <property type="entry name" value="FERRIC-CHELATE REDUCTASE"/>
    <property type="match status" value="1"/>
</dbReference>
<organism evidence="13 14">
    <name type="scientific">Venturia inaequalis</name>
    <name type="common">Apple scab fungus</name>
    <dbReference type="NCBI Taxonomy" id="5025"/>
    <lineage>
        <taxon>Eukaryota</taxon>
        <taxon>Fungi</taxon>
        <taxon>Dikarya</taxon>
        <taxon>Ascomycota</taxon>
        <taxon>Pezizomycotina</taxon>
        <taxon>Dothideomycetes</taxon>
        <taxon>Pleosporomycetidae</taxon>
        <taxon>Venturiales</taxon>
        <taxon>Venturiaceae</taxon>
        <taxon>Venturia</taxon>
    </lineage>
</organism>
<keyword evidence="7" id="KW-0560">Oxidoreductase</keyword>
<reference evidence="13 14" key="1">
    <citation type="submission" date="2019-11" db="EMBL/GenBank/DDBJ databases">
        <title>Venturia inaequalis Genome Resource.</title>
        <authorList>
            <person name="Lichtner F.J."/>
        </authorList>
    </citation>
    <scope>NUCLEOTIDE SEQUENCE [LARGE SCALE GENOMIC DNA]</scope>
    <source>
        <strain evidence="13">Bline_iso_100314</strain>
    </source>
</reference>
<dbReference type="CDD" id="cd06186">
    <property type="entry name" value="NOX_Duox_like_FAD_NADP"/>
    <property type="match status" value="1"/>
</dbReference>
<keyword evidence="6 11" id="KW-1133">Transmembrane helix</keyword>
<dbReference type="SUPFAM" id="SSF52343">
    <property type="entry name" value="Ferredoxin reductase-like, C-terminal NADP-linked domain"/>
    <property type="match status" value="1"/>
</dbReference>
<keyword evidence="9 11" id="KW-0472">Membrane</keyword>
<keyword evidence="3" id="KW-0813">Transport</keyword>
<feature type="compositionally biased region" description="Low complexity" evidence="10">
    <location>
        <begin position="21"/>
        <end position="41"/>
    </location>
</feature>
<evidence type="ECO:0000256" key="4">
    <source>
        <dbReference type="ARBA" id="ARBA00022692"/>
    </source>
</evidence>
<dbReference type="InterPro" id="IPR017927">
    <property type="entry name" value="FAD-bd_FR_type"/>
</dbReference>
<dbReference type="EMBL" id="WNWQ01000023">
    <property type="protein sequence ID" value="KAE9983874.1"/>
    <property type="molecule type" value="Genomic_DNA"/>
</dbReference>
<dbReference type="SUPFAM" id="SSF57850">
    <property type="entry name" value="RING/U-box"/>
    <property type="match status" value="1"/>
</dbReference>
<feature type="transmembrane region" description="Helical" evidence="11">
    <location>
        <begin position="611"/>
        <end position="629"/>
    </location>
</feature>
<dbReference type="SFLD" id="SFLDG01168">
    <property type="entry name" value="Ferric_reductase_subgroup_(FRE"/>
    <property type="match status" value="1"/>
</dbReference>
<feature type="transmembrane region" description="Helical" evidence="11">
    <location>
        <begin position="301"/>
        <end position="322"/>
    </location>
</feature>
<keyword evidence="4 11" id="KW-0812">Transmembrane</keyword>
<proteinExistence type="inferred from homology"/>
<evidence type="ECO:0000256" key="5">
    <source>
        <dbReference type="ARBA" id="ARBA00022982"/>
    </source>
</evidence>
<feature type="transmembrane region" description="Helical" evidence="11">
    <location>
        <begin position="489"/>
        <end position="516"/>
    </location>
</feature>
<dbReference type="SFLD" id="SFLDS00052">
    <property type="entry name" value="Ferric_Reductase_Domain"/>
    <property type="match status" value="1"/>
</dbReference>
<dbReference type="PROSITE" id="PS51384">
    <property type="entry name" value="FAD_FR"/>
    <property type="match status" value="1"/>
</dbReference>
<dbReference type="InterPro" id="IPR013083">
    <property type="entry name" value="Znf_RING/FYVE/PHD"/>
</dbReference>
<evidence type="ECO:0000313" key="14">
    <source>
        <dbReference type="Proteomes" id="UP000433883"/>
    </source>
</evidence>
<evidence type="ECO:0000256" key="11">
    <source>
        <dbReference type="SAM" id="Phobius"/>
    </source>
</evidence>
<dbReference type="InterPro" id="IPR013112">
    <property type="entry name" value="FAD-bd_8"/>
</dbReference>
<protein>
    <recommendedName>
        <fullName evidence="12">FAD-binding FR-type domain-containing protein</fullName>
    </recommendedName>
</protein>
<dbReference type="Gene3D" id="3.40.50.80">
    <property type="entry name" value="Nucleotide-binding domain of ferredoxin-NADP reductase (FNR) module"/>
    <property type="match status" value="1"/>
</dbReference>
<feature type="transmembrane region" description="Helical" evidence="11">
    <location>
        <begin position="378"/>
        <end position="403"/>
    </location>
</feature>
<dbReference type="GO" id="GO:0015677">
    <property type="term" value="P:copper ion import"/>
    <property type="evidence" value="ECO:0007669"/>
    <property type="project" value="TreeGrafter"/>
</dbReference>
<dbReference type="Pfam" id="PF08022">
    <property type="entry name" value="FAD_binding_8"/>
    <property type="match status" value="1"/>
</dbReference>
<comment type="subcellular location">
    <subcellularLocation>
        <location evidence="1">Membrane</location>
        <topology evidence="1">Multi-pass membrane protein</topology>
    </subcellularLocation>
</comment>
<feature type="transmembrane region" description="Helical" evidence="11">
    <location>
        <begin position="649"/>
        <end position="666"/>
    </location>
</feature>
<name>A0A8H3Z3G3_VENIN</name>
<comment type="caution">
    <text evidence="13">The sequence shown here is derived from an EMBL/GenBank/DDBJ whole genome shotgun (WGS) entry which is preliminary data.</text>
</comment>
<accession>A0A8H3Z3G3</accession>
<dbReference type="Proteomes" id="UP000433883">
    <property type="component" value="Unassembled WGS sequence"/>
</dbReference>
<evidence type="ECO:0000259" key="12">
    <source>
        <dbReference type="PROSITE" id="PS51384"/>
    </source>
</evidence>
<sequence>MSDANWTPNPTGPGWIERPSPTATANADQNANANVNENPTPKNKLRQWPLLTRKQFLEEQMRAPSLRELSRLPKDEICLFCYDELRNHVGGSVIELPCGHMFGKGELMTYLNRVDETRCFNDRCPKCLRILCLKASPPGVAPVGAGVGGGGVPVVGPIGAGNVPPVALRVNAAGEPGPDAPQPVPVVRQLPRDRLSRIQRSLRRKALAHPGLVKLLDEAILIISLSWMLITTYHTLNKIALPPALSPSTFTVPVWDFIISTYTLHRLACTTNNKYTDAIDFLTPVLDGLTKTNIILSMYRVFATSAIDLTVDVIIAALLLAIQLQARIVTQDTSHTFSPIKHLINLANTNRLNLHDFRNSTLDRLFTDVVLGAGLRALFCMVFSMGWCKYTVALLCIILRIPILGMTPAKLPDALARQIHWTKHGHWRDWYQADHVYALATVYFMCATIGVFTIFRFASRLSDSRTKSKSPLGRWTSIPRYAEYKTFRFMGWVTPTLGILLLIVAGSAFLFGLSLGPQPYYWPSIKTSSYGGSPPLATRTGWMAVALLPFVVALSSKQNYITSLTGVPHEKLQLYHQVCSWAMFVLALAHTFPFIIMHIKKGDMMKQWSTSFTYWTGVAAIIPQGWLTLMSLGPIRNRYYEFFKTTHRLAALSFVGFFFIHCDYRLTSWDYFIATGALYLTPLVYSQLRTYFQYGFFHRARLTLLEGNMLKISGPIFQSNAKPLNISWTPGQHIFIRFPSLGLHGLTSHPFIISCLPPSHSKNTVAKAEDTELIFYLKPMKGITARLAALASKAPNITVPILLDGPYGGLTIKTFAKFDRVLLIAGGAGAGFTLPLIEDILRHQHTTSPSQRLTKIHVIISTKHTAIKDWYQKELDYLRRYIAPSPTDPDNDGAEDILTSSIYVSSIEPPQRIIVSPYPVSTTSAGQLYNWPSDFQKVWSHRCPTSINEYQNSKMPIEERADDEERVNFIRSNSMRSNSMRRAYTANLKALIRDLTAGQGESVGIAVCGPAGMCFDVQNAAAEAQVGVLRGEGAREVYLHSEIFG</sequence>